<dbReference type="PROSITE" id="PS00475">
    <property type="entry name" value="RIBOSOMAL_L15"/>
    <property type="match status" value="1"/>
</dbReference>
<feature type="domain" description="Large ribosomal subunit protein uL15/eL18" evidence="7">
    <location>
        <begin position="310"/>
        <end position="377"/>
    </location>
</feature>
<feature type="region of interest" description="Disordered" evidence="6">
    <location>
        <begin position="46"/>
        <end position="67"/>
    </location>
</feature>
<comment type="similarity">
    <text evidence="4">Belongs to the universal ribosomal protein uL15 family.</text>
</comment>
<evidence type="ECO:0000256" key="2">
    <source>
        <dbReference type="ARBA" id="ARBA00023274"/>
    </source>
</evidence>
<comment type="caution">
    <text evidence="8">The sequence shown here is derived from an EMBL/GenBank/DDBJ whole genome shotgun (WGS) entry which is preliminary data.</text>
</comment>
<keyword evidence="2 4" id="KW-0687">Ribonucleoprotein</keyword>
<dbReference type="AlphaFoldDB" id="A0A9D1SX40"/>
<dbReference type="InterPro" id="IPR036227">
    <property type="entry name" value="Ribosomal_uL15/eL18_sf"/>
</dbReference>
<dbReference type="InterPro" id="IPR021131">
    <property type="entry name" value="Ribosomal_uL15/eL18"/>
</dbReference>
<dbReference type="InterPro" id="IPR001196">
    <property type="entry name" value="Ribosomal_uL15_CS"/>
</dbReference>
<evidence type="ECO:0000256" key="5">
    <source>
        <dbReference type="RuleBase" id="RU003889"/>
    </source>
</evidence>
<dbReference type="GO" id="GO:0003735">
    <property type="term" value="F:structural constituent of ribosome"/>
    <property type="evidence" value="ECO:0007669"/>
    <property type="project" value="InterPro"/>
</dbReference>
<dbReference type="SUPFAM" id="SSF52080">
    <property type="entry name" value="Ribosomal proteins L15p and L18e"/>
    <property type="match status" value="1"/>
</dbReference>
<evidence type="ECO:0000313" key="9">
    <source>
        <dbReference type="Proteomes" id="UP000886891"/>
    </source>
</evidence>
<proteinExistence type="inferred from homology"/>
<evidence type="ECO:0000256" key="3">
    <source>
        <dbReference type="ARBA" id="ARBA00035497"/>
    </source>
</evidence>
<protein>
    <recommendedName>
        <fullName evidence="3 5">50S ribosomal protein L15</fullName>
    </recommendedName>
</protein>
<evidence type="ECO:0000256" key="6">
    <source>
        <dbReference type="SAM" id="MobiDB-lite"/>
    </source>
</evidence>
<evidence type="ECO:0000259" key="7">
    <source>
        <dbReference type="Pfam" id="PF00828"/>
    </source>
</evidence>
<evidence type="ECO:0000313" key="8">
    <source>
        <dbReference type="EMBL" id="HIV00278.1"/>
    </source>
</evidence>
<reference evidence="8" key="1">
    <citation type="submission" date="2020-10" db="EMBL/GenBank/DDBJ databases">
        <authorList>
            <person name="Gilroy R."/>
        </authorList>
    </citation>
    <scope>NUCLEOTIDE SEQUENCE</scope>
    <source>
        <strain evidence="8">23406</strain>
    </source>
</reference>
<dbReference type="GO" id="GO:0005840">
    <property type="term" value="C:ribosome"/>
    <property type="evidence" value="ECO:0007669"/>
    <property type="project" value="UniProtKB-KW"/>
</dbReference>
<dbReference type="GO" id="GO:1990904">
    <property type="term" value="C:ribonucleoprotein complex"/>
    <property type="evidence" value="ECO:0007669"/>
    <property type="project" value="UniProtKB-KW"/>
</dbReference>
<evidence type="ECO:0000256" key="4">
    <source>
        <dbReference type="RuleBase" id="RU003888"/>
    </source>
</evidence>
<reference evidence="8" key="2">
    <citation type="journal article" date="2021" name="PeerJ">
        <title>Extensive microbial diversity within the chicken gut microbiome revealed by metagenomics and culture.</title>
        <authorList>
            <person name="Gilroy R."/>
            <person name="Ravi A."/>
            <person name="Getino M."/>
            <person name="Pursley I."/>
            <person name="Horton D.L."/>
            <person name="Alikhan N.F."/>
            <person name="Baker D."/>
            <person name="Gharbi K."/>
            <person name="Hall N."/>
            <person name="Watson M."/>
            <person name="Adriaenssens E.M."/>
            <person name="Foster-Nyarko E."/>
            <person name="Jarju S."/>
            <person name="Secka A."/>
            <person name="Antonio M."/>
            <person name="Oren A."/>
            <person name="Chaudhuri R.R."/>
            <person name="La Ragione R."/>
            <person name="Hildebrand F."/>
            <person name="Pallen M.J."/>
        </authorList>
    </citation>
    <scope>NUCLEOTIDE SEQUENCE</scope>
    <source>
        <strain evidence="8">23406</strain>
    </source>
</reference>
<dbReference type="EMBL" id="DVOH01000028">
    <property type="protein sequence ID" value="HIV00278.1"/>
    <property type="molecule type" value="Genomic_DNA"/>
</dbReference>
<dbReference type="GO" id="GO:0006412">
    <property type="term" value="P:translation"/>
    <property type="evidence" value="ECO:0007669"/>
    <property type="project" value="InterPro"/>
</dbReference>
<organism evidence="8 9">
    <name type="scientific">Candidatus Stercoripulliclostridium merdipullorum</name>
    <dbReference type="NCBI Taxonomy" id="2840952"/>
    <lineage>
        <taxon>Bacteria</taxon>
        <taxon>Bacillati</taxon>
        <taxon>Bacillota</taxon>
        <taxon>Clostridia</taxon>
        <taxon>Eubacteriales</taxon>
        <taxon>Candidatus Stercoripulliclostridium</taxon>
    </lineage>
</organism>
<accession>A0A9D1SX40</accession>
<dbReference type="Gene3D" id="3.100.10.10">
    <property type="match status" value="1"/>
</dbReference>
<dbReference type="Proteomes" id="UP000886891">
    <property type="component" value="Unassembled WGS sequence"/>
</dbReference>
<keyword evidence="1 4" id="KW-0689">Ribosomal protein</keyword>
<evidence type="ECO:0000256" key="1">
    <source>
        <dbReference type="ARBA" id="ARBA00022980"/>
    </source>
</evidence>
<name>A0A9D1SX40_9FIRM</name>
<dbReference type="Pfam" id="PF00828">
    <property type="entry name" value="Ribosomal_L27A"/>
    <property type="match status" value="1"/>
</dbReference>
<sequence length="380" mass="41662">MNAAISGLIGALIAEGQLVGTSILTGLCSLLLIGLAGAAFNRRKTTQAPLEKADDESIPAETSPAAADEDMADDWIAAPVLTATAESDETGEGSLLSKRRRRLYRSFRAKLIQSEQSTKEYYVALSKCLTEYEKIRSRETWHNACFYAGRATFAKFAIRGKTLYLYLALDEGDSVGAKYFAHDASEVKRYAKVPTFVKVKSKRGVRYAAELIGLAAQKAGLKRRENPPEVPGVQTYAYRTTESLIACGWIRVIEGEQPKPEDFELIHRGNRLQQSVSPDEADRLMSDRTAERLIAAAADGKRKTGKKFAVNIDTIAARFSAGDRVDVDRLKQAGLVPMRADAVKILARGRLDKPLFVTADDFSAQAVKMIVLTGGAIFYR</sequence>
<gene>
    <name evidence="8" type="ORF">IAB14_04080</name>
</gene>